<comment type="caution">
    <text evidence="1">The sequence shown here is derived from an EMBL/GenBank/DDBJ whole genome shotgun (WGS) entry which is preliminary data.</text>
</comment>
<reference evidence="1" key="1">
    <citation type="submission" date="2023-10" db="EMBL/GenBank/DDBJ databases">
        <title>Genome assemblies of two species of porcelain crab, Petrolisthes cinctipes and Petrolisthes manimaculis (Anomura: Porcellanidae).</title>
        <authorList>
            <person name="Angst P."/>
        </authorList>
    </citation>
    <scope>NUCLEOTIDE SEQUENCE</scope>
    <source>
        <strain evidence="1">PB745_01</strain>
        <tissue evidence="1">Gill</tissue>
    </source>
</reference>
<dbReference type="AlphaFoldDB" id="A0AAE1FB47"/>
<gene>
    <name evidence="1" type="ORF">Pcinc_024156</name>
</gene>
<accession>A0AAE1FB47</accession>
<protein>
    <submittedName>
        <fullName evidence="1">Uncharacterized protein</fullName>
    </submittedName>
</protein>
<keyword evidence="2" id="KW-1185">Reference proteome</keyword>
<evidence type="ECO:0000313" key="2">
    <source>
        <dbReference type="Proteomes" id="UP001286313"/>
    </source>
</evidence>
<dbReference type="Proteomes" id="UP001286313">
    <property type="component" value="Unassembled WGS sequence"/>
</dbReference>
<evidence type="ECO:0000313" key="1">
    <source>
        <dbReference type="EMBL" id="KAK3870628.1"/>
    </source>
</evidence>
<proteinExistence type="predicted"/>
<sequence>MNSPPCYLLHSSSFLFSFHSTSLLLTTFTHRLSTSRSTTPLPFLLPLLHLPLLHLPPLLLLPLHLPPLLLPPLFLPLHLPPFNHQHSTVDHSTPTHSTVLHSISRMTQGRPSGGHDR</sequence>
<organism evidence="1 2">
    <name type="scientific">Petrolisthes cinctipes</name>
    <name type="common">Flat porcelain crab</name>
    <dbReference type="NCBI Taxonomy" id="88211"/>
    <lineage>
        <taxon>Eukaryota</taxon>
        <taxon>Metazoa</taxon>
        <taxon>Ecdysozoa</taxon>
        <taxon>Arthropoda</taxon>
        <taxon>Crustacea</taxon>
        <taxon>Multicrustacea</taxon>
        <taxon>Malacostraca</taxon>
        <taxon>Eumalacostraca</taxon>
        <taxon>Eucarida</taxon>
        <taxon>Decapoda</taxon>
        <taxon>Pleocyemata</taxon>
        <taxon>Anomura</taxon>
        <taxon>Galatheoidea</taxon>
        <taxon>Porcellanidae</taxon>
        <taxon>Petrolisthes</taxon>
    </lineage>
</organism>
<dbReference type="EMBL" id="JAWQEG010002633">
    <property type="protein sequence ID" value="KAK3870628.1"/>
    <property type="molecule type" value="Genomic_DNA"/>
</dbReference>
<name>A0AAE1FB47_PETCI</name>